<dbReference type="AlphaFoldDB" id="A0A178KJW0"/>
<dbReference type="InterPro" id="IPR011330">
    <property type="entry name" value="Glyco_hydro/deAcase_b/a-brl"/>
</dbReference>
<keyword evidence="3" id="KW-1185">Reference proteome</keyword>
<dbReference type="STRING" id="858640.A3K86_08755"/>
<dbReference type="CDD" id="cd10936">
    <property type="entry name" value="CE4_DAC2"/>
    <property type="match status" value="1"/>
</dbReference>
<dbReference type="PANTHER" id="PTHR30105:SF2">
    <property type="entry name" value="DIVERGENT POLYSACCHARIDE DEACETYLASE SUPERFAMILY"/>
    <property type="match status" value="1"/>
</dbReference>
<evidence type="ECO:0000313" key="3">
    <source>
        <dbReference type="Proteomes" id="UP000078503"/>
    </source>
</evidence>
<dbReference type="SUPFAM" id="SSF88713">
    <property type="entry name" value="Glycoside hydrolase/deacetylase"/>
    <property type="match status" value="1"/>
</dbReference>
<dbReference type="Gene3D" id="3.20.20.370">
    <property type="entry name" value="Glycoside hydrolase/deacetylase"/>
    <property type="match status" value="1"/>
</dbReference>
<feature type="signal peptide" evidence="1">
    <location>
        <begin position="1"/>
        <end position="22"/>
    </location>
</feature>
<evidence type="ECO:0000313" key="2">
    <source>
        <dbReference type="EMBL" id="OAN17014.1"/>
    </source>
</evidence>
<dbReference type="InterPro" id="IPR006837">
    <property type="entry name" value="Divergent_DAC"/>
</dbReference>
<gene>
    <name evidence="2" type="ORF">A3K86_08755</name>
</gene>
<evidence type="ECO:0008006" key="4">
    <source>
        <dbReference type="Google" id="ProtNLM"/>
    </source>
</evidence>
<dbReference type="Pfam" id="PF04748">
    <property type="entry name" value="Polysacc_deac_2"/>
    <property type="match status" value="1"/>
</dbReference>
<dbReference type="Proteomes" id="UP000078503">
    <property type="component" value="Unassembled WGS sequence"/>
</dbReference>
<dbReference type="OrthoDB" id="9784811at2"/>
<organism evidence="2 3">
    <name type="scientific">Photobacterium jeanii</name>
    <dbReference type="NCBI Taxonomy" id="858640"/>
    <lineage>
        <taxon>Bacteria</taxon>
        <taxon>Pseudomonadati</taxon>
        <taxon>Pseudomonadota</taxon>
        <taxon>Gammaproteobacteria</taxon>
        <taxon>Vibrionales</taxon>
        <taxon>Vibrionaceae</taxon>
        <taxon>Photobacterium</taxon>
    </lineage>
</organism>
<protein>
    <recommendedName>
        <fullName evidence="4">Divergent polysaccharide deacetylase</fullName>
    </recommendedName>
</protein>
<reference evidence="2 3" key="1">
    <citation type="submission" date="2016-03" db="EMBL/GenBank/DDBJ databases">
        <title>Photobacterium proteolyticum sp. nov. a protease producing bacterium isolated from ocean sediments of Laizhou Bay.</title>
        <authorList>
            <person name="Li Y."/>
        </authorList>
    </citation>
    <scope>NUCLEOTIDE SEQUENCE [LARGE SCALE GENOMIC DNA]</scope>
    <source>
        <strain evidence="2 3">R-40508</strain>
    </source>
</reference>
<name>A0A178KJW0_9GAMM</name>
<accession>A0A178KJW0</accession>
<dbReference type="GO" id="GO:0005975">
    <property type="term" value="P:carbohydrate metabolic process"/>
    <property type="evidence" value="ECO:0007669"/>
    <property type="project" value="InterPro"/>
</dbReference>
<dbReference type="PANTHER" id="PTHR30105">
    <property type="entry name" value="UNCHARACTERIZED YIBQ-RELATED"/>
    <property type="match status" value="1"/>
</dbReference>
<keyword evidence="1" id="KW-0732">Signal</keyword>
<dbReference type="EMBL" id="LVHF01000015">
    <property type="protein sequence ID" value="OAN17014.1"/>
    <property type="molecule type" value="Genomic_DNA"/>
</dbReference>
<sequence>MQRMAALTLILTLLTAGIPVQAAKLAIVIDDLGHHAMPEALSQLPHAVSVSILPNTPFDITTAEQAHREQRDVLLHMPMQPQGHAPLEPLTLTFAMSQQQTQQTLRHALLRIPYVVAINNHMGSALTQNRQHMDWVMTVLNDYGVGFLDSRTSAASVAEQRSLAMGLPTLRRHVFLDHVASEAFVARQLKAAVKRAQRQGYAIAIGHPYPVTLTTLAKQLPLLEQDIELVPLSTLF</sequence>
<comment type="caution">
    <text evidence="2">The sequence shown here is derived from an EMBL/GenBank/DDBJ whole genome shotgun (WGS) entry which is preliminary data.</text>
</comment>
<evidence type="ECO:0000256" key="1">
    <source>
        <dbReference type="SAM" id="SignalP"/>
    </source>
</evidence>
<proteinExistence type="predicted"/>
<feature type="chain" id="PRO_5008090377" description="Divergent polysaccharide deacetylase" evidence="1">
    <location>
        <begin position="23"/>
        <end position="236"/>
    </location>
</feature>